<keyword evidence="7" id="KW-0732">Signal</keyword>
<evidence type="ECO:0000256" key="5">
    <source>
        <dbReference type="ARBA" id="ARBA00023237"/>
    </source>
</evidence>
<sequence length="506" mass="55469">MKRLGSALVSTALLSSVVVGAASAQSANDIHVTLNGITQTYNQQPIQSNHVTLVPMRALFESLGAQVDYDTATGLISATKGADTIELKVNNTTAHKNGESITLETPAKLINGSAYVPLRFVGESFGAKVDWDKATSTIQIELPVKTESEQNSSNPAPSVPVTTTEAIYETNTEPLAYEDAVALAVANNNKIKMQEKSLKADDNRLVDSADKIDYIPTPGPNGNPEAKAAFNNYSQAQISYLISKKDLEVAKESVAYQVKKSYNAIINAIEDKRLADLNVTDAEWKLRIAQTKLANQMASEYEVTQAQNTLAQTKAAQEVAAKALDEAYRTLNALIGYKADQKYEVTDHPKFEVFEDNVDAHIGRVQADSPTVWKAEREVEQADLNVNYFTFANGQTINAYENTKIGVDVKKISVSEAKKQLEDAIRQTYDQIKQLETQYTQLQASLTSATDALNVVQKRYELGMATQYEVFQAQLQLETLKQKISAIVTGLDTAKLAYEKPWIAAP</sequence>
<dbReference type="AlphaFoldDB" id="A0A090XS76"/>
<dbReference type="GO" id="GO:1990281">
    <property type="term" value="C:efflux pump complex"/>
    <property type="evidence" value="ECO:0007669"/>
    <property type="project" value="TreeGrafter"/>
</dbReference>
<evidence type="ECO:0000256" key="1">
    <source>
        <dbReference type="ARBA" id="ARBA00004442"/>
    </source>
</evidence>
<dbReference type="RefSeq" id="WP_036619280.1">
    <property type="nucleotide sequence ID" value="NZ_JAKOBR010000026.1"/>
</dbReference>
<name>A0A090XS76_PAEMA</name>
<dbReference type="Gene3D" id="1.20.1600.10">
    <property type="entry name" value="Outer membrane efflux proteins (OEP)"/>
    <property type="match status" value="2"/>
</dbReference>
<dbReference type="Proteomes" id="UP000029278">
    <property type="component" value="Unassembled WGS sequence"/>
</dbReference>
<evidence type="ECO:0000256" key="3">
    <source>
        <dbReference type="ARBA" id="ARBA00022692"/>
    </source>
</evidence>
<dbReference type="STRING" id="44252.DJ90_6220"/>
<feature type="domain" description="Copper amine oxidase-like N-terminal" evidence="8">
    <location>
        <begin position="34"/>
        <end position="140"/>
    </location>
</feature>
<keyword evidence="6" id="KW-0175">Coiled coil</keyword>
<organism evidence="9 10">
    <name type="scientific">Paenibacillus macerans</name>
    <name type="common">Bacillus macerans</name>
    <dbReference type="NCBI Taxonomy" id="44252"/>
    <lineage>
        <taxon>Bacteria</taxon>
        <taxon>Bacillati</taxon>
        <taxon>Bacillota</taxon>
        <taxon>Bacilli</taxon>
        <taxon>Bacillales</taxon>
        <taxon>Paenibacillaceae</taxon>
        <taxon>Paenibacillus</taxon>
    </lineage>
</organism>
<keyword evidence="4" id="KW-0472">Membrane</keyword>
<feature type="coiled-coil region" evidence="6">
    <location>
        <begin position="418"/>
        <end position="452"/>
    </location>
</feature>
<dbReference type="EMBL" id="JMQA01000060">
    <property type="protein sequence ID" value="KFM89133.1"/>
    <property type="molecule type" value="Genomic_DNA"/>
</dbReference>
<evidence type="ECO:0000313" key="10">
    <source>
        <dbReference type="Proteomes" id="UP000029278"/>
    </source>
</evidence>
<accession>A0A090XS76</accession>
<evidence type="ECO:0000256" key="6">
    <source>
        <dbReference type="SAM" id="Coils"/>
    </source>
</evidence>
<keyword evidence="3" id="KW-0812">Transmembrane</keyword>
<evidence type="ECO:0000256" key="7">
    <source>
        <dbReference type="SAM" id="SignalP"/>
    </source>
</evidence>
<dbReference type="GeneID" id="77011094"/>
<evidence type="ECO:0000313" key="9">
    <source>
        <dbReference type="EMBL" id="KFM89133.1"/>
    </source>
</evidence>
<reference evidence="9 10" key="1">
    <citation type="submission" date="2014-04" db="EMBL/GenBank/DDBJ databases">
        <authorList>
            <person name="Bishop-Lilly K.A."/>
            <person name="Broomall S.M."/>
            <person name="Chain P.S."/>
            <person name="Chertkov O."/>
            <person name="Coyne S.R."/>
            <person name="Daligault H.E."/>
            <person name="Davenport K.W."/>
            <person name="Erkkila T."/>
            <person name="Frey K.G."/>
            <person name="Gibbons H.S."/>
            <person name="Gu W."/>
            <person name="Jaissle J."/>
            <person name="Johnson S.L."/>
            <person name="Koroleva G.I."/>
            <person name="Ladner J.T."/>
            <person name="Lo C.-C."/>
            <person name="Minogue T.D."/>
            <person name="Munk C."/>
            <person name="Palacios G.F."/>
            <person name="Redden C.L."/>
            <person name="Rosenzweig C.N."/>
            <person name="Scholz M.B."/>
            <person name="Teshima H."/>
            <person name="Xu Y."/>
        </authorList>
    </citation>
    <scope>NUCLEOTIDE SEQUENCE [LARGE SCALE GENOMIC DNA]</scope>
    <source>
        <strain evidence="9 10">8244</strain>
    </source>
</reference>
<dbReference type="SUPFAM" id="SSF55383">
    <property type="entry name" value="Copper amine oxidase, domain N"/>
    <property type="match status" value="1"/>
</dbReference>
<dbReference type="InterPro" id="IPR051906">
    <property type="entry name" value="TolC-like"/>
</dbReference>
<dbReference type="OrthoDB" id="1954422at2"/>
<evidence type="ECO:0000259" key="8">
    <source>
        <dbReference type="Pfam" id="PF07833"/>
    </source>
</evidence>
<gene>
    <name evidence="9" type="ORF">DJ90_6220</name>
</gene>
<feature type="chain" id="PRO_5038354161" evidence="7">
    <location>
        <begin position="22"/>
        <end position="506"/>
    </location>
</feature>
<keyword evidence="5" id="KW-0998">Cell outer membrane</keyword>
<feature type="signal peptide" evidence="7">
    <location>
        <begin position="1"/>
        <end position="21"/>
    </location>
</feature>
<dbReference type="GO" id="GO:0015288">
    <property type="term" value="F:porin activity"/>
    <property type="evidence" value="ECO:0007669"/>
    <property type="project" value="TreeGrafter"/>
</dbReference>
<proteinExistence type="predicted"/>
<comment type="caution">
    <text evidence="9">The sequence shown here is derived from an EMBL/GenBank/DDBJ whole genome shotgun (WGS) entry which is preliminary data.</text>
</comment>
<dbReference type="SUPFAM" id="SSF56954">
    <property type="entry name" value="Outer membrane efflux proteins (OEP)"/>
    <property type="match status" value="1"/>
</dbReference>
<dbReference type="GO" id="GO:0015562">
    <property type="term" value="F:efflux transmembrane transporter activity"/>
    <property type="evidence" value="ECO:0007669"/>
    <property type="project" value="InterPro"/>
</dbReference>
<dbReference type="PANTHER" id="PTHR30026">
    <property type="entry name" value="OUTER MEMBRANE PROTEIN TOLC"/>
    <property type="match status" value="1"/>
</dbReference>
<evidence type="ECO:0000256" key="4">
    <source>
        <dbReference type="ARBA" id="ARBA00023136"/>
    </source>
</evidence>
<comment type="subcellular location">
    <subcellularLocation>
        <location evidence="1">Cell outer membrane</location>
    </subcellularLocation>
</comment>
<dbReference type="GO" id="GO:0009279">
    <property type="term" value="C:cell outer membrane"/>
    <property type="evidence" value="ECO:0007669"/>
    <property type="project" value="UniProtKB-SubCell"/>
</dbReference>
<keyword evidence="2" id="KW-1134">Transmembrane beta strand</keyword>
<dbReference type="PATRIC" id="fig|44252.3.peg.6443"/>
<dbReference type="InterPro" id="IPR036582">
    <property type="entry name" value="Mao_N_sf"/>
</dbReference>
<dbReference type="PANTHER" id="PTHR30026:SF20">
    <property type="entry name" value="OUTER MEMBRANE PROTEIN TOLC"/>
    <property type="match status" value="1"/>
</dbReference>
<evidence type="ECO:0000256" key="2">
    <source>
        <dbReference type="ARBA" id="ARBA00022452"/>
    </source>
</evidence>
<protein>
    <submittedName>
        <fullName evidence="9">Outer membrane efflux family protein</fullName>
    </submittedName>
</protein>
<dbReference type="InterPro" id="IPR012854">
    <property type="entry name" value="Cu_amine_oxidase-like_N"/>
</dbReference>
<dbReference type="Gene3D" id="3.30.457.10">
    <property type="entry name" value="Copper amine oxidase-like, N-terminal domain"/>
    <property type="match status" value="1"/>
</dbReference>
<dbReference type="HOGENOM" id="CLU_538452_0_0_9"/>
<dbReference type="Pfam" id="PF07833">
    <property type="entry name" value="Cu_amine_oxidN1"/>
    <property type="match status" value="1"/>
</dbReference>
<keyword evidence="10" id="KW-1185">Reference proteome</keyword>